<organism evidence="5">
    <name type="scientific">Ajellomyces capsulatus (strain H88)</name>
    <name type="common">Darling's disease fungus</name>
    <name type="synonym">Histoplasma capsulatum</name>
    <dbReference type="NCBI Taxonomy" id="544711"/>
    <lineage>
        <taxon>Eukaryota</taxon>
        <taxon>Fungi</taxon>
        <taxon>Dikarya</taxon>
        <taxon>Ascomycota</taxon>
        <taxon>Pezizomycotina</taxon>
        <taxon>Eurotiomycetes</taxon>
        <taxon>Eurotiomycetidae</taxon>
        <taxon>Onygenales</taxon>
        <taxon>Ajellomycetaceae</taxon>
        <taxon>Histoplasma</taxon>
    </lineage>
</organism>
<evidence type="ECO:0000259" key="3">
    <source>
        <dbReference type="Pfam" id="PF21936"/>
    </source>
</evidence>
<dbReference type="InterPro" id="IPR045154">
    <property type="entry name" value="PCF11-like"/>
</dbReference>
<dbReference type="PANTHER" id="PTHR15921:SF3">
    <property type="entry name" value="PRE-MRNA CLEAVAGE COMPLEX 2 PROTEIN PCF11"/>
    <property type="match status" value="1"/>
</dbReference>
<sequence length="188" mass="20612">MTEASKRGQSRSWYLDEREWIKSREFDDDTGGPAGDSATSANGSMPDSTATAAKKSSQKQWIHAPNDAALRNAPCPICQEKFESTWSEEAQDWIWHDASKVGGRIYHSSCYSEVAKDGITTGRGTPVGRTGTPDSVLGKRKAETTPIPSRNSHLCLTNFVLLIMTSSVRPFKDGLMYPNLPTPFPTSV</sequence>
<evidence type="ECO:0000313" key="5">
    <source>
        <dbReference type="Proteomes" id="UP000008142"/>
    </source>
</evidence>
<dbReference type="InterPro" id="IPR021605">
    <property type="entry name" value="Pcf11_Clp1-ID"/>
</dbReference>
<evidence type="ECO:0000313" key="4">
    <source>
        <dbReference type="EMBL" id="EGC48138.1"/>
    </source>
</evidence>
<dbReference type="HOGENOM" id="CLU_099895_0_0_1"/>
<dbReference type="Pfam" id="PF11526">
    <property type="entry name" value="Pfc11_Clp1_ID"/>
    <property type="match status" value="1"/>
</dbReference>
<dbReference type="InterPro" id="IPR054127">
    <property type="entry name" value="Pcf11_C"/>
</dbReference>
<feature type="domain" description="Pcf11 C-terminal" evidence="3">
    <location>
        <begin position="65"/>
        <end position="113"/>
    </location>
</feature>
<reference evidence="5" key="1">
    <citation type="submission" date="2008-07" db="EMBL/GenBank/DDBJ databases">
        <title>Annotation of Ajellomyces capsulatus strain H88.</title>
        <authorList>
            <person name="Champion M."/>
            <person name="Cuomo C."/>
            <person name="Ma L.-J."/>
            <person name="Henn M.R."/>
            <person name="Sil A."/>
            <person name="Goldman B."/>
            <person name="Young S.K."/>
            <person name="Kodira C.D."/>
            <person name="Zeng Q."/>
            <person name="Koehrsen M."/>
            <person name="Alvarado L."/>
            <person name="Berlin A."/>
            <person name="Borenstein D."/>
            <person name="Chen Z."/>
            <person name="Engels R."/>
            <person name="Freedman E."/>
            <person name="Gellesch M."/>
            <person name="Goldberg J."/>
            <person name="Griggs A."/>
            <person name="Gujja S."/>
            <person name="Heiman D."/>
            <person name="Hepburn T."/>
            <person name="Howarth C."/>
            <person name="Jen D."/>
            <person name="Larson L."/>
            <person name="Lewis B."/>
            <person name="Mehta T."/>
            <person name="Park D."/>
            <person name="Pearson M."/>
            <person name="Roberts A."/>
            <person name="Saif S."/>
            <person name="Shea T."/>
            <person name="Shenoy N."/>
            <person name="Sisk P."/>
            <person name="Stolte C."/>
            <person name="Sykes S."/>
            <person name="Walk T."/>
            <person name="White J."/>
            <person name="Yandava C."/>
            <person name="Klein B."/>
            <person name="McEwen J.G."/>
            <person name="Puccia R."/>
            <person name="Goldman G.H."/>
            <person name="Felipe M.S."/>
            <person name="Nino-Vega G."/>
            <person name="San-Blas G."/>
            <person name="Taylor J."/>
            <person name="Mendoza L."/>
            <person name="Galagan J."/>
            <person name="Nusbaum C."/>
            <person name="Birren B."/>
        </authorList>
    </citation>
    <scope>NUCLEOTIDE SEQUENCE [LARGE SCALE GENOMIC DNA]</scope>
    <source>
        <strain evidence="5">H88</strain>
    </source>
</reference>
<feature type="region of interest" description="Disordered" evidence="1">
    <location>
        <begin position="121"/>
        <end position="140"/>
    </location>
</feature>
<dbReference type="AlphaFoldDB" id="F0UMJ8"/>
<dbReference type="GO" id="GO:0005849">
    <property type="term" value="C:mRNA cleavage factor complex"/>
    <property type="evidence" value="ECO:0007669"/>
    <property type="project" value="InterPro"/>
</dbReference>
<protein>
    <submittedName>
        <fullName evidence="4">mRNA cleavage factor complex component Pcf11</fullName>
    </submittedName>
</protein>
<dbReference type="Pfam" id="PF21936">
    <property type="entry name" value="Pcf11_C"/>
    <property type="match status" value="1"/>
</dbReference>
<dbReference type="PANTHER" id="PTHR15921">
    <property type="entry name" value="PRE-MRNA CLEAVAGE COMPLEX II"/>
    <property type="match status" value="1"/>
</dbReference>
<dbReference type="OrthoDB" id="2129491at2759"/>
<dbReference type="STRING" id="544711.F0UMJ8"/>
<dbReference type="GO" id="GO:0003729">
    <property type="term" value="F:mRNA binding"/>
    <property type="evidence" value="ECO:0007669"/>
    <property type="project" value="InterPro"/>
</dbReference>
<proteinExistence type="predicted"/>
<dbReference type="GO" id="GO:0000993">
    <property type="term" value="F:RNA polymerase II complex binding"/>
    <property type="evidence" value="ECO:0007669"/>
    <property type="project" value="InterPro"/>
</dbReference>
<feature type="region of interest" description="Disordered" evidence="1">
    <location>
        <begin position="24"/>
        <end position="60"/>
    </location>
</feature>
<feature type="compositionally biased region" description="Low complexity" evidence="1">
    <location>
        <begin position="121"/>
        <end position="133"/>
    </location>
</feature>
<dbReference type="VEuPathDB" id="FungiDB:I7I53_01791"/>
<dbReference type="GO" id="GO:0031124">
    <property type="term" value="P:mRNA 3'-end processing"/>
    <property type="evidence" value="ECO:0007669"/>
    <property type="project" value="InterPro"/>
</dbReference>
<dbReference type="EMBL" id="DS990640">
    <property type="protein sequence ID" value="EGC48138.1"/>
    <property type="molecule type" value="Genomic_DNA"/>
</dbReference>
<dbReference type="Proteomes" id="UP000008142">
    <property type="component" value="Unassembled WGS sequence"/>
</dbReference>
<feature type="compositionally biased region" description="Polar residues" evidence="1">
    <location>
        <begin position="37"/>
        <end position="60"/>
    </location>
</feature>
<evidence type="ECO:0000259" key="2">
    <source>
        <dbReference type="Pfam" id="PF11526"/>
    </source>
</evidence>
<dbReference type="GO" id="GO:0006369">
    <property type="term" value="P:termination of RNA polymerase II transcription"/>
    <property type="evidence" value="ECO:0007669"/>
    <property type="project" value="InterPro"/>
</dbReference>
<dbReference type="GO" id="GO:0005737">
    <property type="term" value="C:cytoplasm"/>
    <property type="evidence" value="ECO:0007669"/>
    <property type="project" value="TreeGrafter"/>
</dbReference>
<evidence type="ECO:0000256" key="1">
    <source>
        <dbReference type="SAM" id="MobiDB-lite"/>
    </source>
</evidence>
<feature type="domain" description="Pcf11 Clp1-ID" evidence="2">
    <location>
        <begin position="1"/>
        <end position="39"/>
    </location>
</feature>
<name>F0UMJ8_AJEC8</name>
<accession>F0UMJ8</accession>
<dbReference type="OMA" id="HSSCYSE"/>
<gene>
    <name evidence="4" type="ORF">HCEG_07353</name>
</gene>